<sequence length="252" mass="28050">MHHHLLSSSITMAPSSSSSKPLKKPLNSSNPNSNSPNCPSSSTTTLCNHSPSATLDLLIFILVLFSGAFLIISYFSYIFNSLSLLFPYSPSLLLNTFLTHLQQLDVSTHYIFYTFFVLVFLFVLIFFEICCGFGFRSRKCGKSGCKGLRRAMEFDLQLQGEECFLRSGAGVCESSKAVREINELPWKGGTENNPDYECLRAELRKMAPPNGRAVLLFRSKCGCPVAKLEGWGAKRGRRHKKTLALNGKADNR</sequence>
<gene>
    <name evidence="3" type="ORF">CQW23_02640</name>
</gene>
<feature type="compositionally biased region" description="Low complexity" evidence="1">
    <location>
        <begin position="14"/>
        <end position="37"/>
    </location>
</feature>
<feature type="region of interest" description="Disordered" evidence="1">
    <location>
        <begin position="1"/>
        <end position="37"/>
    </location>
</feature>
<keyword evidence="2" id="KW-0472">Membrane</keyword>
<keyword evidence="2" id="KW-1133">Transmembrane helix</keyword>
<protein>
    <recommendedName>
        <fullName evidence="5">Ribosomal protein L34e superfamily protein</fullName>
    </recommendedName>
</protein>
<dbReference type="InterPro" id="IPR044196">
    <property type="entry name" value="At5g19025-like"/>
</dbReference>
<keyword evidence="4" id="KW-1185">Reference proteome</keyword>
<dbReference type="OrthoDB" id="1925408at2759"/>
<evidence type="ECO:0000313" key="3">
    <source>
        <dbReference type="EMBL" id="PHT60277.1"/>
    </source>
</evidence>
<reference evidence="4" key="2">
    <citation type="journal article" date="2017" name="J. Anim. Genet.">
        <title>Multiple reference genome sequences of hot pepper reveal the massive evolution of plant disease resistance genes by retroduplication.</title>
        <authorList>
            <person name="Kim S."/>
            <person name="Park J."/>
            <person name="Yeom S.-I."/>
            <person name="Kim Y.-M."/>
            <person name="Seo E."/>
            <person name="Kim K.-T."/>
            <person name="Kim M.-S."/>
            <person name="Lee J.M."/>
            <person name="Cheong K."/>
            <person name="Shin H.-S."/>
            <person name="Kim S.-B."/>
            <person name="Han K."/>
            <person name="Lee J."/>
            <person name="Park M."/>
            <person name="Lee H.-A."/>
            <person name="Lee H.-Y."/>
            <person name="Lee Y."/>
            <person name="Oh S."/>
            <person name="Lee J.H."/>
            <person name="Choi E."/>
            <person name="Choi E."/>
            <person name="Lee S.E."/>
            <person name="Jeon J."/>
            <person name="Kim H."/>
            <person name="Choi G."/>
            <person name="Song H."/>
            <person name="Lee J."/>
            <person name="Lee S.-C."/>
            <person name="Kwon J.-K."/>
            <person name="Lee H.-Y."/>
            <person name="Koo N."/>
            <person name="Hong Y."/>
            <person name="Kim R.W."/>
            <person name="Kang W.-H."/>
            <person name="Huh J.H."/>
            <person name="Kang B.-C."/>
            <person name="Yang T.-J."/>
            <person name="Lee Y.-H."/>
            <person name="Bennetzen J.L."/>
            <person name="Choi D."/>
        </authorList>
    </citation>
    <scope>NUCLEOTIDE SEQUENCE [LARGE SCALE GENOMIC DNA]</scope>
    <source>
        <strain evidence="4">cv. PBC81</strain>
    </source>
</reference>
<dbReference type="PANTHER" id="PTHR47479:SF2">
    <property type="entry name" value="OS05G0393200 PROTEIN"/>
    <property type="match status" value="1"/>
</dbReference>
<evidence type="ECO:0000256" key="1">
    <source>
        <dbReference type="SAM" id="MobiDB-lite"/>
    </source>
</evidence>
<dbReference type="AlphaFoldDB" id="A0A2G2XS04"/>
<proteinExistence type="predicted"/>
<dbReference type="EMBL" id="MLFT02000001">
    <property type="protein sequence ID" value="PHT60277.1"/>
    <property type="molecule type" value="Genomic_DNA"/>
</dbReference>
<dbReference type="PANTHER" id="PTHR47479">
    <property type="entry name" value="OS05G0393200 PROTEIN"/>
    <property type="match status" value="1"/>
</dbReference>
<reference evidence="3 4" key="1">
    <citation type="journal article" date="2017" name="Genome Biol.">
        <title>New reference genome sequences of hot pepper reveal the massive evolution of plant disease-resistance genes by retroduplication.</title>
        <authorList>
            <person name="Kim S."/>
            <person name="Park J."/>
            <person name="Yeom S.I."/>
            <person name="Kim Y.M."/>
            <person name="Seo E."/>
            <person name="Kim K.T."/>
            <person name="Kim M.S."/>
            <person name="Lee J.M."/>
            <person name="Cheong K."/>
            <person name="Shin H.S."/>
            <person name="Kim S.B."/>
            <person name="Han K."/>
            <person name="Lee J."/>
            <person name="Park M."/>
            <person name="Lee H.A."/>
            <person name="Lee H.Y."/>
            <person name="Lee Y."/>
            <person name="Oh S."/>
            <person name="Lee J.H."/>
            <person name="Choi E."/>
            <person name="Choi E."/>
            <person name="Lee S.E."/>
            <person name="Jeon J."/>
            <person name="Kim H."/>
            <person name="Choi G."/>
            <person name="Song H."/>
            <person name="Lee J."/>
            <person name="Lee S.C."/>
            <person name="Kwon J.K."/>
            <person name="Lee H.Y."/>
            <person name="Koo N."/>
            <person name="Hong Y."/>
            <person name="Kim R.W."/>
            <person name="Kang W.H."/>
            <person name="Huh J.H."/>
            <person name="Kang B.C."/>
            <person name="Yang T.J."/>
            <person name="Lee Y.H."/>
            <person name="Bennetzen J.L."/>
            <person name="Choi D."/>
        </authorList>
    </citation>
    <scope>NUCLEOTIDE SEQUENCE [LARGE SCALE GENOMIC DNA]</scope>
    <source>
        <strain evidence="4">cv. PBC81</strain>
    </source>
</reference>
<feature type="compositionally biased region" description="Polar residues" evidence="1">
    <location>
        <begin position="1"/>
        <end position="13"/>
    </location>
</feature>
<accession>A0A2G2XS04</accession>
<feature type="transmembrane region" description="Helical" evidence="2">
    <location>
        <begin position="57"/>
        <end position="77"/>
    </location>
</feature>
<organism evidence="3 4">
    <name type="scientific">Capsicum baccatum</name>
    <name type="common">Peruvian pepper</name>
    <dbReference type="NCBI Taxonomy" id="33114"/>
    <lineage>
        <taxon>Eukaryota</taxon>
        <taxon>Viridiplantae</taxon>
        <taxon>Streptophyta</taxon>
        <taxon>Embryophyta</taxon>
        <taxon>Tracheophyta</taxon>
        <taxon>Spermatophyta</taxon>
        <taxon>Magnoliopsida</taxon>
        <taxon>eudicotyledons</taxon>
        <taxon>Gunneridae</taxon>
        <taxon>Pentapetalae</taxon>
        <taxon>asterids</taxon>
        <taxon>lamiids</taxon>
        <taxon>Solanales</taxon>
        <taxon>Solanaceae</taxon>
        <taxon>Solanoideae</taxon>
        <taxon>Capsiceae</taxon>
        <taxon>Capsicum</taxon>
    </lineage>
</organism>
<evidence type="ECO:0008006" key="5">
    <source>
        <dbReference type="Google" id="ProtNLM"/>
    </source>
</evidence>
<evidence type="ECO:0000313" key="4">
    <source>
        <dbReference type="Proteomes" id="UP000224567"/>
    </source>
</evidence>
<dbReference type="Proteomes" id="UP000224567">
    <property type="component" value="Unassembled WGS sequence"/>
</dbReference>
<evidence type="ECO:0000256" key="2">
    <source>
        <dbReference type="SAM" id="Phobius"/>
    </source>
</evidence>
<keyword evidence="2" id="KW-0812">Transmembrane</keyword>
<name>A0A2G2XS04_CAPBA</name>
<dbReference type="STRING" id="33114.A0A2G2XS04"/>
<comment type="caution">
    <text evidence="3">The sequence shown here is derived from an EMBL/GenBank/DDBJ whole genome shotgun (WGS) entry which is preliminary data.</text>
</comment>
<feature type="transmembrane region" description="Helical" evidence="2">
    <location>
        <begin position="110"/>
        <end position="135"/>
    </location>
</feature>